<evidence type="ECO:0000256" key="6">
    <source>
        <dbReference type="SAM" id="Phobius"/>
    </source>
</evidence>
<keyword evidence="8" id="KW-1185">Reference proteome</keyword>
<keyword evidence="5" id="KW-0560">Oxidoreductase</keyword>
<dbReference type="GO" id="GO:0004497">
    <property type="term" value="F:monooxygenase activity"/>
    <property type="evidence" value="ECO:0007669"/>
    <property type="project" value="UniProtKB-KW"/>
</dbReference>
<dbReference type="SUPFAM" id="SSF48264">
    <property type="entry name" value="Cytochrome P450"/>
    <property type="match status" value="1"/>
</dbReference>
<evidence type="ECO:0000256" key="3">
    <source>
        <dbReference type="ARBA" id="ARBA00023004"/>
    </source>
</evidence>
<evidence type="ECO:0000256" key="4">
    <source>
        <dbReference type="PIRSR" id="PIRSR602401-1"/>
    </source>
</evidence>
<dbReference type="GO" id="GO:0016705">
    <property type="term" value="F:oxidoreductase activity, acting on paired donors, with incorporation or reduction of molecular oxygen"/>
    <property type="evidence" value="ECO:0007669"/>
    <property type="project" value="InterPro"/>
</dbReference>
<organism evidence="7 8">
    <name type="scientific">Gigaspora margarita</name>
    <dbReference type="NCBI Taxonomy" id="4874"/>
    <lineage>
        <taxon>Eukaryota</taxon>
        <taxon>Fungi</taxon>
        <taxon>Fungi incertae sedis</taxon>
        <taxon>Mucoromycota</taxon>
        <taxon>Glomeromycotina</taxon>
        <taxon>Glomeromycetes</taxon>
        <taxon>Diversisporales</taxon>
        <taxon>Gigasporaceae</taxon>
        <taxon>Gigaspora</taxon>
    </lineage>
</organism>
<dbReference type="InterPro" id="IPR036396">
    <property type="entry name" value="Cyt_P450_sf"/>
</dbReference>
<feature type="transmembrane region" description="Helical" evidence="6">
    <location>
        <begin position="7"/>
        <end position="28"/>
    </location>
</feature>
<comment type="caution">
    <text evidence="7">The sequence shown here is derived from an EMBL/GenBank/DDBJ whole genome shotgun (WGS) entry which is preliminary data.</text>
</comment>
<dbReference type="Gene3D" id="1.10.630.10">
    <property type="entry name" value="Cytochrome P450"/>
    <property type="match status" value="1"/>
</dbReference>
<evidence type="ECO:0000256" key="5">
    <source>
        <dbReference type="RuleBase" id="RU000461"/>
    </source>
</evidence>
<keyword evidence="6" id="KW-1133">Transmembrane helix</keyword>
<keyword evidence="3 4" id="KW-0408">Iron</keyword>
<evidence type="ECO:0000256" key="1">
    <source>
        <dbReference type="ARBA" id="ARBA00010617"/>
    </source>
</evidence>
<dbReference type="PANTHER" id="PTHR24300">
    <property type="entry name" value="CYTOCHROME P450 508A4-RELATED"/>
    <property type="match status" value="1"/>
</dbReference>
<dbReference type="PROSITE" id="PS00086">
    <property type="entry name" value="CYTOCHROME_P450"/>
    <property type="match status" value="1"/>
</dbReference>
<evidence type="ECO:0000313" key="8">
    <source>
        <dbReference type="Proteomes" id="UP000439903"/>
    </source>
</evidence>
<accession>A0A8H4AWP9</accession>
<feature type="binding site" description="axial binding residue" evidence="4">
    <location>
        <position position="489"/>
    </location>
    <ligand>
        <name>heme</name>
        <dbReference type="ChEBI" id="CHEBI:30413"/>
    </ligand>
    <ligandPart>
        <name>Fe</name>
        <dbReference type="ChEBI" id="CHEBI:18248"/>
    </ligandPart>
</feature>
<evidence type="ECO:0000256" key="2">
    <source>
        <dbReference type="ARBA" id="ARBA00022723"/>
    </source>
</evidence>
<dbReference type="CDD" id="cd00302">
    <property type="entry name" value="cytochrome_P450"/>
    <property type="match status" value="1"/>
</dbReference>
<keyword evidence="5" id="KW-0503">Monooxygenase</keyword>
<dbReference type="OrthoDB" id="2421322at2759"/>
<dbReference type="GO" id="GO:0005506">
    <property type="term" value="F:iron ion binding"/>
    <property type="evidence" value="ECO:0007669"/>
    <property type="project" value="InterPro"/>
</dbReference>
<dbReference type="Pfam" id="PF00067">
    <property type="entry name" value="p450"/>
    <property type="match status" value="1"/>
</dbReference>
<name>A0A8H4AWP9_GIGMA</name>
<reference evidence="7 8" key="1">
    <citation type="journal article" date="2019" name="Environ. Microbiol.">
        <title>At the nexus of three kingdoms: the genome of the mycorrhizal fungus Gigaspora margarita provides insights into plant, endobacterial and fungal interactions.</title>
        <authorList>
            <person name="Venice F."/>
            <person name="Ghignone S."/>
            <person name="Salvioli di Fossalunga A."/>
            <person name="Amselem J."/>
            <person name="Novero M."/>
            <person name="Xianan X."/>
            <person name="Sedzielewska Toro K."/>
            <person name="Morin E."/>
            <person name="Lipzen A."/>
            <person name="Grigoriev I.V."/>
            <person name="Henrissat B."/>
            <person name="Martin F.M."/>
            <person name="Bonfante P."/>
        </authorList>
    </citation>
    <scope>NUCLEOTIDE SEQUENCE [LARGE SCALE GENOMIC DNA]</scope>
    <source>
        <strain evidence="7 8">BEG34</strain>
    </source>
</reference>
<dbReference type="InterPro" id="IPR002401">
    <property type="entry name" value="Cyt_P450_E_grp-I"/>
</dbReference>
<dbReference type="InterPro" id="IPR017972">
    <property type="entry name" value="Cyt_P450_CS"/>
</dbReference>
<dbReference type="PRINTS" id="PR00385">
    <property type="entry name" value="P450"/>
</dbReference>
<dbReference type="Proteomes" id="UP000439903">
    <property type="component" value="Unassembled WGS sequence"/>
</dbReference>
<comment type="cofactor">
    <cofactor evidence="4">
        <name>heme</name>
        <dbReference type="ChEBI" id="CHEBI:30413"/>
    </cofactor>
</comment>
<dbReference type="PRINTS" id="PR00463">
    <property type="entry name" value="EP450I"/>
</dbReference>
<keyword evidence="2 4" id="KW-0479">Metal-binding</keyword>
<dbReference type="GO" id="GO:0020037">
    <property type="term" value="F:heme binding"/>
    <property type="evidence" value="ECO:0007669"/>
    <property type="project" value="InterPro"/>
</dbReference>
<evidence type="ECO:0000313" key="7">
    <source>
        <dbReference type="EMBL" id="KAF0540215.1"/>
    </source>
</evidence>
<keyword evidence="4 5" id="KW-0349">Heme</keyword>
<comment type="similarity">
    <text evidence="1 5">Belongs to the cytochrome P450 family.</text>
</comment>
<dbReference type="AlphaFoldDB" id="A0A8H4AWP9"/>
<proteinExistence type="inferred from homology"/>
<sequence length="542" mass="62934">MNFIKNLINDLPSLIAVLLLLYIFKYYYKYFTRVNPLPGPFPWVPLLGNVLELFRYKLNVAEYLKDVQSKYGDFCEIQFGSKRLLIISSSDVAHPIHTSSVAHNRKFLYRDLPNIGMNEVGMENSGMICNRNLDEWRINREFFERTSRSRNFLIMLTDKTYEMATNMFKLWDIMINDNQEIDLSKWLEKFTGDIAISTTTGLPSYTVLSYFNSLGYNDHNYTPVSEQELSLKLISLVKSIFKSGQWFILVPPFIRHAPGISYLNSKFLNFSKEMEDIFLELIQKRRKEIDSLSENASLPSDLLTLLLTVNTSHGIEIPSYKSLNRSLNEHEIFGVIRDIFFGSFESITTAMCFVLYYLCKYPSVKSKLLSEINTIFGNSTPSNLLYENLKNLPYCDALIEESLRLNPIFPYFPRSNSEPVEVGGYLWENGQSFLLHYHRINVNENVWIDGEIFDPERFLRNKDSERSINARTANIKGAFSTFGGGARVCPGKLWALIEIKVLLVAVLMRYDVEFVNKDQGLDLFCDSTFHWRELKIRLRSRM</sequence>
<keyword evidence="6" id="KW-0472">Membrane</keyword>
<protein>
    <submittedName>
        <fullName evidence="7">Cytochrome P450</fullName>
    </submittedName>
</protein>
<dbReference type="EMBL" id="WTPW01000166">
    <property type="protein sequence ID" value="KAF0540215.1"/>
    <property type="molecule type" value="Genomic_DNA"/>
</dbReference>
<gene>
    <name evidence="7" type="ORF">F8M41_006601</name>
</gene>
<keyword evidence="6" id="KW-0812">Transmembrane</keyword>
<dbReference type="InterPro" id="IPR001128">
    <property type="entry name" value="Cyt_P450"/>
</dbReference>
<dbReference type="InterPro" id="IPR050182">
    <property type="entry name" value="Cytochrome_P450_fam2"/>
</dbReference>